<protein>
    <recommendedName>
        <fullName evidence="1">DUF7793 domain-containing protein</fullName>
    </recommendedName>
</protein>
<organism evidence="2 3">
    <name type="scientific">Flavobacterium frigidimaris</name>
    <dbReference type="NCBI Taxonomy" id="262320"/>
    <lineage>
        <taxon>Bacteria</taxon>
        <taxon>Pseudomonadati</taxon>
        <taxon>Bacteroidota</taxon>
        <taxon>Flavobacteriia</taxon>
        <taxon>Flavobacteriales</taxon>
        <taxon>Flavobacteriaceae</taxon>
        <taxon>Flavobacterium</taxon>
    </lineage>
</organism>
<reference evidence="2 3" key="1">
    <citation type="submission" date="2016-11" db="EMBL/GenBank/DDBJ databases">
        <title>Whole genomes of Flavobacteriaceae.</title>
        <authorList>
            <person name="Stine C."/>
            <person name="Li C."/>
            <person name="Tadesse D."/>
        </authorList>
    </citation>
    <scope>NUCLEOTIDE SEQUENCE [LARGE SCALE GENOMIC DNA]</scope>
    <source>
        <strain evidence="2 3">DSM 15937</strain>
    </source>
</reference>
<dbReference type="EMBL" id="MUGV01000019">
    <property type="protein sequence ID" value="OXA78924.1"/>
    <property type="molecule type" value="Genomic_DNA"/>
</dbReference>
<dbReference type="Proteomes" id="UP000198382">
    <property type="component" value="Unassembled WGS sequence"/>
</dbReference>
<evidence type="ECO:0000313" key="2">
    <source>
        <dbReference type="EMBL" id="OXA78924.1"/>
    </source>
</evidence>
<dbReference type="Pfam" id="PF25056">
    <property type="entry name" value="DUF7793"/>
    <property type="match status" value="1"/>
</dbReference>
<dbReference type="RefSeq" id="WP_074661096.1">
    <property type="nucleotide sequence ID" value="NZ_MUGV01000019.1"/>
</dbReference>
<dbReference type="Gene3D" id="3.40.1680.10">
    <property type="entry name" value="yp_829618.1 domain like"/>
    <property type="match status" value="1"/>
</dbReference>
<evidence type="ECO:0000259" key="1">
    <source>
        <dbReference type="Pfam" id="PF25056"/>
    </source>
</evidence>
<gene>
    <name evidence="2" type="ORF">B0A65_12095</name>
</gene>
<proteinExistence type="predicted"/>
<name>A0ABX4BQT7_FLAFR</name>
<accession>A0ABX4BQT7</accession>
<dbReference type="InterPro" id="IPR056695">
    <property type="entry name" value="DUF7793"/>
</dbReference>
<dbReference type="Gene3D" id="3.40.970.30">
    <property type="entry name" value="yp_829618.1 like domains"/>
    <property type="match status" value="1"/>
</dbReference>
<feature type="domain" description="DUF7793" evidence="1">
    <location>
        <begin position="15"/>
        <end position="126"/>
    </location>
</feature>
<comment type="caution">
    <text evidence="2">The sequence shown here is derived from an EMBL/GenBank/DDBJ whole genome shotgun (WGS) entry which is preliminary data.</text>
</comment>
<evidence type="ECO:0000313" key="3">
    <source>
        <dbReference type="Proteomes" id="UP000198382"/>
    </source>
</evidence>
<sequence length="137" mass="15474">MIASHESFENQNARFWIEKGILFFEYKPNTAIDLQVAMRVVADRIAFQNERHLPVFCDTRGIASIDKAARDYLAKSGSLLAKAVALIGSENVSMTMSTFYLEISKPSVPTRIFTVEQEALDYLTDFVSSCKQVDRNI</sequence>
<keyword evidence="3" id="KW-1185">Reference proteome</keyword>